<accession>A5FTP9</accession>
<name>A5FTP9_ACICJ</name>
<protein>
    <submittedName>
        <fullName evidence="1">Uncharacterized protein</fullName>
    </submittedName>
</protein>
<keyword evidence="1" id="KW-0614">Plasmid</keyword>
<dbReference type="EMBL" id="CP000690">
    <property type="protein sequence ID" value="ABQ28981.1"/>
    <property type="molecule type" value="Genomic_DNA"/>
</dbReference>
<proteinExistence type="predicted"/>
<sequence length="92" mass="9993">MNTKIWATKQRVKSMSSMPMPARLVWTDGHDRAPGGFRHADRVHGRDARGAVVKAVTDSSVVGPSRASPKAIRPGFRRIASAMEAAQYCCLA</sequence>
<organism evidence="1 2">
    <name type="scientific">Acidiphilium cryptum (strain JF-5)</name>
    <dbReference type="NCBI Taxonomy" id="349163"/>
    <lineage>
        <taxon>Bacteria</taxon>
        <taxon>Pseudomonadati</taxon>
        <taxon>Pseudomonadota</taxon>
        <taxon>Alphaproteobacteria</taxon>
        <taxon>Acetobacterales</taxon>
        <taxon>Acidocellaceae</taxon>
        <taxon>Acidiphilium</taxon>
    </lineage>
</organism>
<gene>
    <name evidence="1" type="ordered locus">Acry_3370</name>
</gene>
<keyword evidence="2" id="KW-1185">Reference proteome</keyword>
<geneLocation type="plasmid" evidence="1 2">
    <name>pACRY02</name>
</geneLocation>
<dbReference type="HOGENOM" id="CLU_2406595_0_0_5"/>
<dbReference type="KEGG" id="acr:Acry_3370"/>
<dbReference type="Proteomes" id="UP000000245">
    <property type="component" value="Plasmid pACRY02"/>
</dbReference>
<dbReference type="AlphaFoldDB" id="A5FTP9"/>
<reference evidence="1 2" key="1">
    <citation type="submission" date="2007-05" db="EMBL/GenBank/DDBJ databases">
        <title>Complete sequence of plasmid2 pACRY02 of Acidiphilium cryptum JF-5.</title>
        <authorList>
            <consortium name="US DOE Joint Genome Institute"/>
            <person name="Copeland A."/>
            <person name="Lucas S."/>
            <person name="Lapidus A."/>
            <person name="Barry K."/>
            <person name="Detter J.C."/>
            <person name="Glavina del Rio T."/>
            <person name="Hammon N."/>
            <person name="Israni S."/>
            <person name="Dalin E."/>
            <person name="Tice H."/>
            <person name="Pitluck S."/>
            <person name="Sims D."/>
            <person name="Brettin T."/>
            <person name="Bruce D."/>
            <person name="Han C."/>
            <person name="Schmutz J."/>
            <person name="Larimer F."/>
            <person name="Land M."/>
            <person name="Hauser L."/>
            <person name="Kyrpides N."/>
            <person name="Kim E."/>
            <person name="Magnuson T."/>
            <person name="Richardson P."/>
        </authorList>
    </citation>
    <scope>NUCLEOTIDE SEQUENCE [LARGE SCALE GENOMIC DNA]</scope>
    <source>
        <strain evidence="2">JF-5</strain>
        <plasmid evidence="2">Plasmid pACRY02</plasmid>
    </source>
</reference>
<evidence type="ECO:0000313" key="1">
    <source>
        <dbReference type="EMBL" id="ABQ28981.1"/>
    </source>
</evidence>
<evidence type="ECO:0000313" key="2">
    <source>
        <dbReference type="Proteomes" id="UP000000245"/>
    </source>
</evidence>